<evidence type="ECO:0000256" key="6">
    <source>
        <dbReference type="ARBA" id="ARBA00023136"/>
    </source>
</evidence>
<dbReference type="NCBIfam" id="TIGR04057">
    <property type="entry name" value="SusC_RagA_signa"/>
    <property type="match status" value="1"/>
</dbReference>
<name>A0A7M2YAL3_9FLAO</name>
<evidence type="ECO:0000256" key="4">
    <source>
        <dbReference type="ARBA" id="ARBA00022692"/>
    </source>
</evidence>
<comment type="similarity">
    <text evidence="8 9">Belongs to the TonB-dependent receptor family.</text>
</comment>
<proteinExistence type="inferred from homology"/>
<evidence type="ECO:0000256" key="8">
    <source>
        <dbReference type="PROSITE-ProRule" id="PRU01360"/>
    </source>
</evidence>
<dbReference type="EMBL" id="CP040442">
    <property type="protein sequence ID" value="QOW10869.1"/>
    <property type="molecule type" value="Genomic_DNA"/>
</dbReference>
<evidence type="ECO:0000259" key="12">
    <source>
        <dbReference type="Pfam" id="PF07715"/>
    </source>
</evidence>
<dbReference type="GO" id="GO:0009279">
    <property type="term" value="C:cell outer membrane"/>
    <property type="evidence" value="ECO:0007669"/>
    <property type="project" value="UniProtKB-SubCell"/>
</dbReference>
<evidence type="ECO:0000313" key="14">
    <source>
        <dbReference type="Proteomes" id="UP000594195"/>
    </source>
</evidence>
<dbReference type="Proteomes" id="UP000594195">
    <property type="component" value="Chromosome"/>
</dbReference>
<dbReference type="InterPro" id="IPR036942">
    <property type="entry name" value="Beta-barrel_TonB_sf"/>
</dbReference>
<organism evidence="13 14">
    <name type="scientific">Kaistella flava</name>
    <name type="common">ex Peng et al. 2021</name>
    <dbReference type="NCBI Taxonomy" id="2038776"/>
    <lineage>
        <taxon>Bacteria</taxon>
        <taxon>Pseudomonadati</taxon>
        <taxon>Bacteroidota</taxon>
        <taxon>Flavobacteriia</taxon>
        <taxon>Flavobacteriales</taxon>
        <taxon>Weeksellaceae</taxon>
        <taxon>Chryseobacterium group</taxon>
        <taxon>Kaistella</taxon>
    </lineage>
</organism>
<sequence length="956" mass="105491">MNIKLRVLTVGVLFFTGQAVMAQKDSTKVKDIEEVVLVGYGAQKKSDVTGAIATVKADVLQEQPVASVEQALQGKASGVQVVSTGGRAGNNTKISIRGNGSLSASNNPLYIIDGVPQENLGNLSSEDIVSMQILKDAASSAIYGSRASNGVVIVETKSGKYNSKPSVTFNTSYGIQEIIKRPDLLNGDQYKQVHDVARQNYLNDIASGTLAYPAAGSPGELALNNPMAATGINTNWLDQVLRTGAITNNQLGFTAGNENSKVYLSISNVSQEGIINKDDYQVTRLRLNVEQKMTDKFKIGINSYYTQSEATPIADDNNTYQPYSNAINAAPNKAVYGADGKINRNMSTNNPLFAFERDVTDKWQRVGANFFVIYNPIKDLTLKTSISGNLNINRYNRFDAPNTRRGEKAGVPWGYGYYSTENNRDYLIENTATYNKKFVDGKLNVNIVAGQSFQNWQYEDSFVQGENFPSNDLKWLVSAATINNGRSYMNEMSLASFFGRAQFNWDNRYNLMLSTRYDGSSKFTQDNRWGNFPAASIGWTVSNESFFNVPVINELKFRASYGFTGNQTGIPFSAGLNLISAGENHNQNPGMAVTDLFDPTRKWEKGESMDAGMDLSMFNRRVNLNVDVYNKTTNDLLYRIPVNQETGYLNMLTNVGSINNKGIEVTLDTKLIKADKFSWDFGANFSYNKNVVETIGTKSGQFTTGFASIVKEGESLGSFYLLEAVGVASEKYEYKDKTGKVTKVVQAGDMIYRDINGDGIIDSNDRQVFSGGIAPMYGGISTRISYGMIDLSANAQYSIGKKVYAMYKEKQVGGAAVGYPSFSENMLGEQMNYWTPENMDTNVPRPHYASVISAWNNQRSTRFLEDADYLRITDITLGVNLPKEQLGFIKSMRIYAQVRNPFTFTKYSGVDPETYYVDQAVKGSQNSADTTKISSGVDSNGIPNVKIYSLGMNINF</sequence>
<keyword evidence="7 8" id="KW-0998">Cell outer membrane</keyword>
<dbReference type="InterPro" id="IPR037066">
    <property type="entry name" value="Plug_dom_sf"/>
</dbReference>
<dbReference type="InterPro" id="IPR039426">
    <property type="entry name" value="TonB-dep_rcpt-like"/>
</dbReference>
<protein>
    <submittedName>
        <fullName evidence="13">SusC/RagA family TonB-linked outer membrane protein</fullName>
    </submittedName>
</protein>
<evidence type="ECO:0000256" key="10">
    <source>
        <dbReference type="SAM" id="SignalP"/>
    </source>
</evidence>
<dbReference type="AlphaFoldDB" id="A0A7M2YAL3"/>
<dbReference type="KEGG" id="kfa:Q73A0000_11135"/>
<evidence type="ECO:0000256" key="5">
    <source>
        <dbReference type="ARBA" id="ARBA00023077"/>
    </source>
</evidence>
<gene>
    <name evidence="13" type="ORF">Q73A0000_11135</name>
</gene>
<dbReference type="Pfam" id="PF07715">
    <property type="entry name" value="Plug"/>
    <property type="match status" value="1"/>
</dbReference>
<accession>A0A7M2YAL3</accession>
<comment type="subcellular location">
    <subcellularLocation>
        <location evidence="1 8">Cell outer membrane</location>
        <topology evidence="1 8">Multi-pass membrane protein</topology>
    </subcellularLocation>
</comment>
<keyword evidence="6 8" id="KW-0472">Membrane</keyword>
<keyword evidence="4 8" id="KW-0812">Transmembrane</keyword>
<evidence type="ECO:0000256" key="9">
    <source>
        <dbReference type="RuleBase" id="RU003357"/>
    </source>
</evidence>
<reference evidence="13 14" key="1">
    <citation type="submission" date="2019-05" db="EMBL/GenBank/DDBJ databases">
        <title>Chryseobacterium sp. isolated from King George Island, maritime Antarctica.</title>
        <authorList>
            <person name="Peng X."/>
        </authorList>
    </citation>
    <scope>NUCLEOTIDE SEQUENCE [LARGE SCALE GENOMIC DNA]</scope>
    <source>
        <strain evidence="13 14">7-3A</strain>
    </source>
</reference>
<dbReference type="FunFam" id="2.170.130.10:FF:000008">
    <property type="entry name" value="SusC/RagA family TonB-linked outer membrane protein"/>
    <property type="match status" value="1"/>
</dbReference>
<dbReference type="Pfam" id="PF00593">
    <property type="entry name" value="TonB_dep_Rec_b-barrel"/>
    <property type="match status" value="1"/>
</dbReference>
<evidence type="ECO:0000256" key="1">
    <source>
        <dbReference type="ARBA" id="ARBA00004571"/>
    </source>
</evidence>
<keyword evidence="5 9" id="KW-0798">TonB box</keyword>
<dbReference type="InterPro" id="IPR023997">
    <property type="entry name" value="TonB-dep_OMP_SusC/RagA_CS"/>
</dbReference>
<evidence type="ECO:0000256" key="3">
    <source>
        <dbReference type="ARBA" id="ARBA00022452"/>
    </source>
</evidence>
<feature type="signal peptide" evidence="10">
    <location>
        <begin position="1"/>
        <end position="22"/>
    </location>
</feature>
<dbReference type="InterPro" id="IPR023996">
    <property type="entry name" value="TonB-dep_OMP_SusC/RagA"/>
</dbReference>
<evidence type="ECO:0000256" key="2">
    <source>
        <dbReference type="ARBA" id="ARBA00022448"/>
    </source>
</evidence>
<keyword evidence="3 8" id="KW-1134">Transmembrane beta strand</keyword>
<keyword evidence="10" id="KW-0732">Signal</keyword>
<dbReference type="PROSITE" id="PS52016">
    <property type="entry name" value="TONB_DEPENDENT_REC_3"/>
    <property type="match status" value="1"/>
</dbReference>
<keyword evidence="14" id="KW-1185">Reference proteome</keyword>
<dbReference type="InterPro" id="IPR012910">
    <property type="entry name" value="Plug_dom"/>
</dbReference>
<feature type="domain" description="TonB-dependent receptor plug" evidence="12">
    <location>
        <begin position="45"/>
        <end position="151"/>
    </location>
</feature>
<dbReference type="SUPFAM" id="SSF56935">
    <property type="entry name" value="Porins"/>
    <property type="match status" value="1"/>
</dbReference>
<evidence type="ECO:0000256" key="7">
    <source>
        <dbReference type="ARBA" id="ARBA00023237"/>
    </source>
</evidence>
<dbReference type="InterPro" id="IPR000531">
    <property type="entry name" value="Beta-barrel_TonB"/>
</dbReference>
<feature type="chain" id="PRO_5032638101" evidence="10">
    <location>
        <begin position="23"/>
        <end position="956"/>
    </location>
</feature>
<dbReference type="NCBIfam" id="TIGR04056">
    <property type="entry name" value="OMP_RagA_SusC"/>
    <property type="match status" value="1"/>
</dbReference>
<keyword evidence="2 8" id="KW-0813">Transport</keyword>
<feature type="domain" description="TonB-dependent receptor-like beta-barrel" evidence="11">
    <location>
        <begin position="313"/>
        <end position="694"/>
    </location>
</feature>
<dbReference type="RefSeq" id="WP_193811034.1">
    <property type="nucleotide sequence ID" value="NZ_CP040442.1"/>
</dbReference>
<dbReference type="Gene3D" id="2.40.170.20">
    <property type="entry name" value="TonB-dependent receptor, beta-barrel domain"/>
    <property type="match status" value="1"/>
</dbReference>
<evidence type="ECO:0000259" key="11">
    <source>
        <dbReference type="Pfam" id="PF00593"/>
    </source>
</evidence>
<evidence type="ECO:0000313" key="13">
    <source>
        <dbReference type="EMBL" id="QOW10869.1"/>
    </source>
</evidence>
<dbReference type="Gene3D" id="2.170.130.10">
    <property type="entry name" value="TonB-dependent receptor, plug domain"/>
    <property type="match status" value="1"/>
</dbReference>